<evidence type="ECO:0000259" key="2">
    <source>
        <dbReference type="PROSITE" id="PS50222"/>
    </source>
</evidence>
<name>A0A9W9DFU2_9AGAR</name>
<gene>
    <name evidence="3" type="ORF">J3R30DRAFT_3580234</name>
</gene>
<proteinExistence type="predicted"/>
<reference evidence="3" key="1">
    <citation type="submission" date="2022-08" db="EMBL/GenBank/DDBJ databases">
        <title>A Global Phylogenomic Analysis of the Shiitake Genus Lentinula.</title>
        <authorList>
            <consortium name="DOE Joint Genome Institute"/>
            <person name="Sierra-Patev S."/>
            <person name="Min B."/>
            <person name="Naranjo-Ortiz M."/>
            <person name="Looney B."/>
            <person name="Konkel Z."/>
            <person name="Slot J.C."/>
            <person name="Sakamoto Y."/>
            <person name="Steenwyk J.L."/>
            <person name="Rokas A."/>
            <person name="Carro J."/>
            <person name="Camarero S."/>
            <person name="Ferreira P."/>
            <person name="Molpeceres G."/>
            <person name="Ruiz-Duenas F.J."/>
            <person name="Serrano A."/>
            <person name="Henrissat B."/>
            <person name="Drula E."/>
            <person name="Hughes K.W."/>
            <person name="Mata J.L."/>
            <person name="Ishikawa N.K."/>
            <person name="Vargas-Isla R."/>
            <person name="Ushijima S."/>
            <person name="Smith C.A."/>
            <person name="Ahrendt S."/>
            <person name="Andreopoulos W."/>
            <person name="He G."/>
            <person name="Labutti K."/>
            <person name="Lipzen A."/>
            <person name="Ng V."/>
            <person name="Riley R."/>
            <person name="Sandor L."/>
            <person name="Barry K."/>
            <person name="Martinez A.T."/>
            <person name="Xiao Y."/>
            <person name="Gibbons J.G."/>
            <person name="Terashima K."/>
            <person name="Grigoriev I.V."/>
            <person name="Hibbett D.S."/>
        </authorList>
    </citation>
    <scope>NUCLEOTIDE SEQUENCE</scope>
    <source>
        <strain evidence="3">JLM2183</strain>
    </source>
</reference>
<dbReference type="Proteomes" id="UP001150266">
    <property type="component" value="Unassembled WGS sequence"/>
</dbReference>
<sequence>MDIPNVNHRTSKVGTEAEVQAEEPLPVPAPVLLSPLSVARQSSADILEKVGNLVKVESLKSSIDKTDKTKNTRRILEYLRDGLKYAEIIAQANDIAQGVVSILQAILEQELNRRRNNDQITVVYYTLSSTVLTIRHIKENGFDDQIRNELRNKYEGVYDLVKEFVGFLRASEFKPKLESLINDCKTYQEDILYLLQIHIASSVESTRESLVNLGRNVDSALKLLSKLDEAETRKEVEAKEFMSVRGVDMQSIIQDENTLAELAAIFNERVTLETKEILHKDMKDILEESMDDFGSKIEQVRKDINVNVQMSQAEILAKLNAGPHNLIEDNVFRELWAVEHNSCQGWRASVKSRIFVDEICSWVRIEFEKYSISEGHMRSDNWTLPILTQVMFHPAISDAIDDDGSGYVSIHEFNMFLKRKPMGWTFPMWLIFWAIGWQGIIFTSSERINKIVDRLLAVCEDAKAKADTTTTTTGTNKLTTKINKYTQSLRMVSKLTSWYTTTGYQNDFISDVMQVQFYDELTPLGVEYEKLHKDLARRVVNRDGVLVEISDTVILKKQFGERVESWLLPFLENILAQQLDVLGEKQLIEKEKNDEPSPALLGLDNTDELTDRVPKTASVTYENWVDMDWTLAILLYEFHLRLQSLIRGWRRQKIDYQTMVHSFSGGIFAGWHAACFDRTNYEFHQQLKVLESIYNRDSEEGEEEEEGTQNPNTAIALQDSVASLSASVSQLHSSMGELTRMVETQKDLLISRRDSSPYAGPQFHPELSPPFNPQKESPFIPNFPPHTSYPQRPTDIHTQARAQQQQRSDSGVSFEPRMYGHDFPHDLQWDPSRPPRPARYYVPKQSDDFDSQSSNPLPSIRSGYHFQRQHQDAGYPTQQQYTSYPFQQQHAAYPPQSSHFLHQQITSDYSPYVRYPHWQNVGYPLQQQQQKHATGSSDVATQVRPMNSGFGFGYGYGKSEMDPDGDGDILVRAWPGMGS</sequence>
<dbReference type="PROSITE" id="PS00018">
    <property type="entry name" value="EF_HAND_1"/>
    <property type="match status" value="1"/>
</dbReference>
<dbReference type="PROSITE" id="PS50222">
    <property type="entry name" value="EF_HAND_2"/>
    <property type="match status" value="1"/>
</dbReference>
<dbReference type="InterPro" id="IPR018247">
    <property type="entry name" value="EF_Hand_1_Ca_BS"/>
</dbReference>
<keyword evidence="4" id="KW-1185">Reference proteome</keyword>
<protein>
    <recommendedName>
        <fullName evidence="2">EF-hand domain-containing protein</fullName>
    </recommendedName>
</protein>
<feature type="region of interest" description="Disordered" evidence="1">
    <location>
        <begin position="1"/>
        <end position="20"/>
    </location>
</feature>
<dbReference type="OrthoDB" id="3222020at2759"/>
<comment type="caution">
    <text evidence="3">The sequence shown here is derived from an EMBL/GenBank/DDBJ whole genome shotgun (WGS) entry which is preliminary data.</text>
</comment>
<dbReference type="EMBL" id="JAOTPV010000049">
    <property type="protein sequence ID" value="KAJ4467038.1"/>
    <property type="molecule type" value="Genomic_DNA"/>
</dbReference>
<evidence type="ECO:0000256" key="1">
    <source>
        <dbReference type="SAM" id="MobiDB-lite"/>
    </source>
</evidence>
<dbReference type="InterPro" id="IPR002048">
    <property type="entry name" value="EF_hand_dom"/>
</dbReference>
<feature type="region of interest" description="Disordered" evidence="1">
    <location>
        <begin position="754"/>
        <end position="862"/>
    </location>
</feature>
<accession>A0A9W9DFU2</accession>
<dbReference type="AlphaFoldDB" id="A0A9W9DFU2"/>
<evidence type="ECO:0000313" key="4">
    <source>
        <dbReference type="Proteomes" id="UP001150266"/>
    </source>
</evidence>
<evidence type="ECO:0000313" key="3">
    <source>
        <dbReference type="EMBL" id="KAJ4467038.1"/>
    </source>
</evidence>
<organism evidence="3 4">
    <name type="scientific">Lentinula aciculospora</name>
    <dbReference type="NCBI Taxonomy" id="153920"/>
    <lineage>
        <taxon>Eukaryota</taxon>
        <taxon>Fungi</taxon>
        <taxon>Dikarya</taxon>
        <taxon>Basidiomycota</taxon>
        <taxon>Agaricomycotina</taxon>
        <taxon>Agaricomycetes</taxon>
        <taxon>Agaricomycetidae</taxon>
        <taxon>Agaricales</taxon>
        <taxon>Marasmiineae</taxon>
        <taxon>Omphalotaceae</taxon>
        <taxon>Lentinula</taxon>
    </lineage>
</organism>
<feature type="compositionally biased region" description="Basic and acidic residues" evidence="1">
    <location>
        <begin position="818"/>
        <end position="828"/>
    </location>
</feature>
<dbReference type="GO" id="GO:0005509">
    <property type="term" value="F:calcium ion binding"/>
    <property type="evidence" value="ECO:0007669"/>
    <property type="project" value="InterPro"/>
</dbReference>
<feature type="domain" description="EF-hand" evidence="2">
    <location>
        <begin position="398"/>
        <end position="423"/>
    </location>
</feature>